<dbReference type="InterPro" id="IPR002018">
    <property type="entry name" value="CarbesteraseB"/>
</dbReference>
<sequence>MANTMRLLVAAVFSLLISLSHTAPTSAITPTATLDSGPVVGTTTSLSGASVVVTKYLGIPFAASPTRFAPAARPTSWQKPLNATKYGPACVQQFNYPEAARNRTIAFFNTPPPSGGESEDCLNLNVYVPGSSGKNKTVMVWIYVRAGLVQFLLGMASLTSFGIGWFPDIRTNVFGFPNSPELELTKRNLGYLDQRFALDWVQRNIAAFGGDPKKVTIFGESAGAASVDSLVTTYPKNPPFRAAIMQSGQTTLYTNTANNAPRSWLALAAALNCTSSHPKSNLTCIRSFPASVIKSTIEHLALPFTPVSDNTTNLRYPAAARVNGSVAPVPILTGSNADEGSIFVGASGNNATAYLSALIPNQPALVATILAAYPNTTTQLSDILTESIFQCPAGIAANDTVTGGNKAWRYYFNATFANTQLAPGLGVYHASEIPIVWGTYPRVNATEGEARLSAAMQASWAGFAKNPNQTQAGVGGPGFAGVPTVGVWGNGVGVKGDGSGRLNSSISSGVLDRRCALYRPLYVAQGLATSSSGGGQ</sequence>
<feature type="signal peptide" evidence="3">
    <location>
        <begin position="1"/>
        <end position="22"/>
    </location>
</feature>
<protein>
    <recommendedName>
        <fullName evidence="3">Carboxylic ester hydrolase</fullName>
        <ecNumber evidence="3">3.1.1.-</ecNumber>
    </recommendedName>
</protein>
<dbReference type="GO" id="GO:0052689">
    <property type="term" value="F:carboxylic ester hydrolase activity"/>
    <property type="evidence" value="ECO:0007669"/>
    <property type="project" value="TreeGrafter"/>
</dbReference>
<evidence type="ECO:0000256" key="3">
    <source>
        <dbReference type="RuleBase" id="RU361235"/>
    </source>
</evidence>
<comment type="similarity">
    <text evidence="1 3">Belongs to the type-B carboxylesterase/lipase family.</text>
</comment>
<dbReference type="Pfam" id="PF00135">
    <property type="entry name" value="COesterase"/>
    <property type="match status" value="1"/>
</dbReference>
<dbReference type="PANTHER" id="PTHR43918">
    <property type="entry name" value="ACETYLCHOLINESTERASE"/>
    <property type="match status" value="1"/>
</dbReference>
<dbReference type="EMBL" id="JAVRRD010000016">
    <property type="protein sequence ID" value="KAK5050870.1"/>
    <property type="molecule type" value="Genomic_DNA"/>
</dbReference>
<dbReference type="AlphaFoldDB" id="A0AAV9N6W0"/>
<evidence type="ECO:0000313" key="5">
    <source>
        <dbReference type="EMBL" id="KAK5050870.1"/>
    </source>
</evidence>
<dbReference type="PROSITE" id="PS00122">
    <property type="entry name" value="CARBOXYLESTERASE_B_1"/>
    <property type="match status" value="1"/>
</dbReference>
<dbReference type="EC" id="3.1.1.-" evidence="3"/>
<dbReference type="PANTHER" id="PTHR43918:SF4">
    <property type="entry name" value="CARBOXYLIC ESTER HYDROLASE"/>
    <property type="match status" value="1"/>
</dbReference>
<dbReference type="GeneID" id="89971616"/>
<keyword evidence="6" id="KW-1185">Reference proteome</keyword>
<reference evidence="5 6" key="1">
    <citation type="submission" date="2023-08" db="EMBL/GenBank/DDBJ databases">
        <title>Black Yeasts Isolated from many extreme environments.</title>
        <authorList>
            <person name="Coleine C."/>
            <person name="Stajich J.E."/>
            <person name="Selbmann L."/>
        </authorList>
    </citation>
    <scope>NUCLEOTIDE SEQUENCE [LARGE SCALE GENOMIC DNA]</scope>
    <source>
        <strain evidence="5 6">CCFEE 5792</strain>
    </source>
</reference>
<comment type="caution">
    <text evidence="5">The sequence shown here is derived from an EMBL/GenBank/DDBJ whole genome shotgun (WGS) entry which is preliminary data.</text>
</comment>
<dbReference type="InterPro" id="IPR019826">
    <property type="entry name" value="Carboxylesterase_B_AS"/>
</dbReference>
<evidence type="ECO:0000256" key="2">
    <source>
        <dbReference type="ARBA" id="ARBA00022801"/>
    </source>
</evidence>
<evidence type="ECO:0000256" key="1">
    <source>
        <dbReference type="ARBA" id="ARBA00005964"/>
    </source>
</evidence>
<evidence type="ECO:0000259" key="4">
    <source>
        <dbReference type="Pfam" id="PF00135"/>
    </source>
</evidence>
<name>A0AAV9N6W0_9EURO</name>
<proteinExistence type="inferred from homology"/>
<dbReference type="Gene3D" id="3.40.50.1820">
    <property type="entry name" value="alpha/beta hydrolase"/>
    <property type="match status" value="1"/>
</dbReference>
<accession>A0AAV9N6W0</accession>
<dbReference type="RefSeq" id="XP_064705370.1">
    <property type="nucleotide sequence ID" value="XM_064847017.1"/>
</dbReference>
<dbReference type="Proteomes" id="UP001358417">
    <property type="component" value="Unassembled WGS sequence"/>
</dbReference>
<keyword evidence="2 3" id="KW-0378">Hydrolase</keyword>
<evidence type="ECO:0000313" key="6">
    <source>
        <dbReference type="Proteomes" id="UP001358417"/>
    </source>
</evidence>
<feature type="domain" description="Carboxylesterase type B" evidence="4">
    <location>
        <begin position="30"/>
        <end position="471"/>
    </location>
</feature>
<keyword evidence="3" id="KW-0732">Signal</keyword>
<gene>
    <name evidence="5" type="ORF">LTR84_003429</name>
</gene>
<feature type="chain" id="PRO_5043089226" description="Carboxylic ester hydrolase" evidence="3">
    <location>
        <begin position="23"/>
        <end position="536"/>
    </location>
</feature>
<dbReference type="SUPFAM" id="SSF53474">
    <property type="entry name" value="alpha/beta-Hydrolases"/>
    <property type="match status" value="1"/>
</dbReference>
<dbReference type="InterPro" id="IPR050654">
    <property type="entry name" value="AChE-related_enzymes"/>
</dbReference>
<organism evidence="5 6">
    <name type="scientific">Exophiala bonariae</name>
    <dbReference type="NCBI Taxonomy" id="1690606"/>
    <lineage>
        <taxon>Eukaryota</taxon>
        <taxon>Fungi</taxon>
        <taxon>Dikarya</taxon>
        <taxon>Ascomycota</taxon>
        <taxon>Pezizomycotina</taxon>
        <taxon>Eurotiomycetes</taxon>
        <taxon>Chaetothyriomycetidae</taxon>
        <taxon>Chaetothyriales</taxon>
        <taxon>Herpotrichiellaceae</taxon>
        <taxon>Exophiala</taxon>
    </lineage>
</organism>
<dbReference type="InterPro" id="IPR029058">
    <property type="entry name" value="AB_hydrolase_fold"/>
</dbReference>